<proteinExistence type="predicted"/>
<organism evidence="1 2">
    <name type="scientific">Scyliorhinus torazame</name>
    <name type="common">Cloudy catshark</name>
    <name type="synonym">Catulus torazame</name>
    <dbReference type="NCBI Taxonomy" id="75743"/>
    <lineage>
        <taxon>Eukaryota</taxon>
        <taxon>Metazoa</taxon>
        <taxon>Chordata</taxon>
        <taxon>Craniata</taxon>
        <taxon>Vertebrata</taxon>
        <taxon>Chondrichthyes</taxon>
        <taxon>Elasmobranchii</taxon>
        <taxon>Galeomorphii</taxon>
        <taxon>Galeoidea</taxon>
        <taxon>Carcharhiniformes</taxon>
        <taxon>Scyliorhinidae</taxon>
        <taxon>Scyliorhinus</taxon>
    </lineage>
</organism>
<protein>
    <submittedName>
        <fullName evidence="1">Uncharacterized protein</fullName>
    </submittedName>
</protein>
<comment type="caution">
    <text evidence="1">The sequence shown here is derived from an EMBL/GenBank/DDBJ whole genome shotgun (WGS) entry which is preliminary data.</text>
</comment>
<dbReference type="AlphaFoldDB" id="A0A401P6Y1"/>
<keyword evidence="2" id="KW-1185">Reference proteome</keyword>
<accession>A0A401P6Y1</accession>
<dbReference type="Proteomes" id="UP000288216">
    <property type="component" value="Unassembled WGS sequence"/>
</dbReference>
<sequence>MAQNISVVKKQNITAAKVMKMAVGKQQNQMEKSQANLIWSWKTGVDQVSLRYFRKMESEEFAADNKYLVVQPGGLLMAV</sequence>
<evidence type="ECO:0000313" key="2">
    <source>
        <dbReference type="Proteomes" id="UP000288216"/>
    </source>
</evidence>
<reference evidence="1 2" key="1">
    <citation type="journal article" date="2018" name="Nat. Ecol. Evol.">
        <title>Shark genomes provide insights into elasmobranch evolution and the origin of vertebrates.</title>
        <authorList>
            <person name="Hara Y"/>
            <person name="Yamaguchi K"/>
            <person name="Onimaru K"/>
            <person name="Kadota M"/>
            <person name="Koyanagi M"/>
            <person name="Keeley SD"/>
            <person name="Tatsumi K"/>
            <person name="Tanaka K"/>
            <person name="Motone F"/>
            <person name="Kageyama Y"/>
            <person name="Nozu R"/>
            <person name="Adachi N"/>
            <person name="Nishimura O"/>
            <person name="Nakagawa R"/>
            <person name="Tanegashima C"/>
            <person name="Kiyatake I"/>
            <person name="Matsumoto R"/>
            <person name="Murakumo K"/>
            <person name="Nishida K"/>
            <person name="Terakita A"/>
            <person name="Kuratani S"/>
            <person name="Sato K"/>
            <person name="Hyodo S Kuraku.S."/>
        </authorList>
    </citation>
    <scope>NUCLEOTIDE SEQUENCE [LARGE SCALE GENOMIC DNA]</scope>
</reference>
<dbReference type="EMBL" id="BFAA01000198">
    <property type="protein sequence ID" value="GCB68901.1"/>
    <property type="molecule type" value="Genomic_DNA"/>
</dbReference>
<gene>
    <name evidence="1" type="ORF">scyTo_0000969</name>
</gene>
<name>A0A401P6Y1_SCYTO</name>
<evidence type="ECO:0000313" key="1">
    <source>
        <dbReference type="EMBL" id="GCB68901.1"/>
    </source>
</evidence>